<proteinExistence type="predicted"/>
<dbReference type="GO" id="GO:0016791">
    <property type="term" value="F:phosphatase activity"/>
    <property type="evidence" value="ECO:0007669"/>
    <property type="project" value="InterPro"/>
</dbReference>
<evidence type="ECO:0000313" key="2">
    <source>
        <dbReference type="Proteomes" id="UP000295765"/>
    </source>
</evidence>
<dbReference type="InterPro" id="IPR023214">
    <property type="entry name" value="HAD_sf"/>
</dbReference>
<dbReference type="PANTHER" id="PTHR42891">
    <property type="entry name" value="D-GLYCERO-BETA-D-MANNO-HEPTOSE-1,7-BISPHOSPHATE 7-PHOSPHATASE"/>
    <property type="match status" value="1"/>
</dbReference>
<dbReference type="PANTHER" id="PTHR42891:SF1">
    <property type="entry name" value="D-GLYCERO-BETA-D-MANNO-HEPTOSE-1,7-BISPHOSPHATE 7-PHOSPHATASE"/>
    <property type="match status" value="1"/>
</dbReference>
<dbReference type="InterPro" id="IPR036412">
    <property type="entry name" value="HAD-like_sf"/>
</dbReference>
<dbReference type="Proteomes" id="UP000295765">
    <property type="component" value="Unassembled WGS sequence"/>
</dbReference>
<organism evidence="1 2">
    <name type="scientific">Plasticicumulans lactativorans</name>
    <dbReference type="NCBI Taxonomy" id="1133106"/>
    <lineage>
        <taxon>Bacteria</taxon>
        <taxon>Pseudomonadati</taxon>
        <taxon>Pseudomonadota</taxon>
        <taxon>Gammaproteobacteria</taxon>
        <taxon>Candidatus Competibacteraceae</taxon>
        <taxon>Plasticicumulans</taxon>
    </lineage>
</organism>
<dbReference type="EMBL" id="SLWY01000004">
    <property type="protein sequence ID" value="TCO82752.1"/>
    <property type="molecule type" value="Genomic_DNA"/>
</dbReference>
<evidence type="ECO:0000313" key="1">
    <source>
        <dbReference type="EMBL" id="TCO82752.1"/>
    </source>
</evidence>
<dbReference type="GO" id="GO:0005975">
    <property type="term" value="P:carbohydrate metabolic process"/>
    <property type="evidence" value="ECO:0007669"/>
    <property type="project" value="InterPro"/>
</dbReference>
<dbReference type="SUPFAM" id="SSF56784">
    <property type="entry name" value="HAD-like"/>
    <property type="match status" value="1"/>
</dbReference>
<reference evidence="1 2" key="1">
    <citation type="submission" date="2019-03" db="EMBL/GenBank/DDBJ databases">
        <title>Genomic Encyclopedia of Type Strains, Phase IV (KMG-IV): sequencing the most valuable type-strain genomes for metagenomic binning, comparative biology and taxonomic classification.</title>
        <authorList>
            <person name="Goeker M."/>
        </authorList>
    </citation>
    <scope>NUCLEOTIDE SEQUENCE [LARGE SCALE GENOMIC DNA]</scope>
    <source>
        <strain evidence="1 2">DSM 25287</strain>
    </source>
</reference>
<keyword evidence="2" id="KW-1185">Reference proteome</keyword>
<comment type="caution">
    <text evidence="1">The sequence shown here is derived from an EMBL/GenBank/DDBJ whole genome shotgun (WGS) entry which is preliminary data.</text>
</comment>
<dbReference type="Gene3D" id="3.40.50.1000">
    <property type="entry name" value="HAD superfamily/HAD-like"/>
    <property type="match status" value="1"/>
</dbReference>
<sequence>MLALIVERDGVLNCPVDAGVTSPALWNPITGSLEALARICHAGWQIVVAHHEPAIGRGSMTLESLHRVHNLMQQRIHEAGGAIDAVVVHTGTDPRHPWHLPNPGLFEAIARRLHQPVHALTAIGVSDAFIAGAHASGAQTVRLYTPGMVVGTECEAFPNLHGWAEYRLGNPAREVRS</sequence>
<name>A0A4R2LDR7_9GAMM</name>
<dbReference type="OrthoDB" id="9781367at2"/>
<dbReference type="RefSeq" id="WP_132539295.1">
    <property type="nucleotide sequence ID" value="NZ_SLWY01000004.1"/>
</dbReference>
<accession>A0A4R2LDR7</accession>
<protein>
    <submittedName>
        <fullName evidence="1">D-alpha,beta-D-heptose 1,7-bisphosphate phosphatase</fullName>
    </submittedName>
</protein>
<gene>
    <name evidence="1" type="ORF">EV699_104144</name>
</gene>
<dbReference type="InterPro" id="IPR004446">
    <property type="entry name" value="Heptose_bisP_phosphatase"/>
</dbReference>
<dbReference type="AlphaFoldDB" id="A0A4R2LDR7"/>